<gene>
    <name evidence="2" type="ORF">ACFSJ0_62555</name>
</gene>
<organism evidence="2 3">
    <name type="scientific">Nonomuraea guangzhouensis</name>
    <dbReference type="NCBI Taxonomy" id="1291555"/>
    <lineage>
        <taxon>Bacteria</taxon>
        <taxon>Bacillati</taxon>
        <taxon>Actinomycetota</taxon>
        <taxon>Actinomycetes</taxon>
        <taxon>Streptosporangiales</taxon>
        <taxon>Streptosporangiaceae</taxon>
        <taxon>Nonomuraea</taxon>
    </lineage>
</organism>
<dbReference type="RefSeq" id="WP_219539141.1">
    <property type="nucleotide sequence ID" value="NZ_JAHKRM010000054.1"/>
</dbReference>
<dbReference type="Proteomes" id="UP001597097">
    <property type="component" value="Unassembled WGS sequence"/>
</dbReference>
<feature type="transmembrane region" description="Helical" evidence="1">
    <location>
        <begin position="12"/>
        <end position="30"/>
    </location>
</feature>
<dbReference type="EMBL" id="JBHUCM010000082">
    <property type="protein sequence ID" value="MFD1547715.1"/>
    <property type="molecule type" value="Genomic_DNA"/>
</dbReference>
<name>A0ABW4GXY6_9ACTN</name>
<protein>
    <submittedName>
        <fullName evidence="2">Uncharacterized protein</fullName>
    </submittedName>
</protein>
<keyword evidence="1" id="KW-1133">Transmembrane helix</keyword>
<feature type="transmembrane region" description="Helical" evidence="1">
    <location>
        <begin position="69"/>
        <end position="89"/>
    </location>
</feature>
<keyword evidence="1" id="KW-0472">Membrane</keyword>
<evidence type="ECO:0000313" key="2">
    <source>
        <dbReference type="EMBL" id="MFD1547715.1"/>
    </source>
</evidence>
<feature type="transmembrane region" description="Helical" evidence="1">
    <location>
        <begin position="42"/>
        <end position="63"/>
    </location>
</feature>
<keyword evidence="3" id="KW-1185">Reference proteome</keyword>
<keyword evidence="1" id="KW-0812">Transmembrane</keyword>
<accession>A0ABW4GXY6</accession>
<reference evidence="3" key="1">
    <citation type="journal article" date="2019" name="Int. J. Syst. Evol. Microbiol.">
        <title>The Global Catalogue of Microorganisms (GCM) 10K type strain sequencing project: providing services to taxonomists for standard genome sequencing and annotation.</title>
        <authorList>
            <consortium name="The Broad Institute Genomics Platform"/>
            <consortium name="The Broad Institute Genome Sequencing Center for Infectious Disease"/>
            <person name="Wu L."/>
            <person name="Ma J."/>
        </authorList>
    </citation>
    <scope>NUCLEOTIDE SEQUENCE [LARGE SCALE GENOMIC DNA]</scope>
    <source>
        <strain evidence="3">CGMCC 1.15399</strain>
    </source>
</reference>
<comment type="caution">
    <text evidence="2">The sequence shown here is derived from an EMBL/GenBank/DDBJ whole genome shotgun (WGS) entry which is preliminary data.</text>
</comment>
<sequence length="91" mass="9465">MTSVNPPAWPSLLDALGAVGMVAVAVLIVWRQPVLCLLFDDGMAWMVTAIAASSALLSAFHVWKVGGAHPAALPVVATFLITLAPVFGWPA</sequence>
<evidence type="ECO:0000256" key="1">
    <source>
        <dbReference type="SAM" id="Phobius"/>
    </source>
</evidence>
<proteinExistence type="predicted"/>
<evidence type="ECO:0000313" key="3">
    <source>
        <dbReference type="Proteomes" id="UP001597097"/>
    </source>
</evidence>